<dbReference type="AlphaFoldDB" id="A0A7W6H6Y6"/>
<name>A0A7W6H6Y6_9HYPH</name>
<evidence type="ECO:0000313" key="2">
    <source>
        <dbReference type="EMBL" id="MBB3999744.1"/>
    </source>
</evidence>
<evidence type="ECO:0000259" key="1">
    <source>
        <dbReference type="Pfam" id="PF01850"/>
    </source>
</evidence>
<accession>A0A7W6H6Y6</accession>
<dbReference type="InterPro" id="IPR029060">
    <property type="entry name" value="PIN-like_dom_sf"/>
</dbReference>
<protein>
    <submittedName>
        <fullName evidence="2">Uncharacterized protein with PIN domain</fullName>
    </submittedName>
</protein>
<evidence type="ECO:0000313" key="3">
    <source>
        <dbReference type="Proteomes" id="UP000542776"/>
    </source>
</evidence>
<feature type="domain" description="PIN" evidence="1">
    <location>
        <begin position="2"/>
        <end position="59"/>
    </location>
</feature>
<dbReference type="Gene3D" id="3.40.50.1010">
    <property type="entry name" value="5'-nuclease"/>
    <property type="match status" value="1"/>
</dbReference>
<reference evidence="2 3" key="1">
    <citation type="submission" date="2020-08" db="EMBL/GenBank/DDBJ databases">
        <title>Genomic Encyclopedia of Type Strains, Phase IV (KMG-IV): sequencing the most valuable type-strain genomes for metagenomic binning, comparative biology and taxonomic classification.</title>
        <authorList>
            <person name="Goeker M."/>
        </authorList>
    </citation>
    <scope>NUCLEOTIDE SEQUENCE [LARGE SCALE GENOMIC DNA]</scope>
    <source>
        <strain evidence="2 3">DSM 102238</strain>
    </source>
</reference>
<gene>
    <name evidence="2" type="ORF">GGR04_003614</name>
</gene>
<organism evidence="2 3">
    <name type="scientific">Aureimonas pseudogalii</name>
    <dbReference type="NCBI Taxonomy" id="1744844"/>
    <lineage>
        <taxon>Bacteria</taxon>
        <taxon>Pseudomonadati</taxon>
        <taxon>Pseudomonadota</taxon>
        <taxon>Alphaproteobacteria</taxon>
        <taxon>Hyphomicrobiales</taxon>
        <taxon>Aurantimonadaceae</taxon>
        <taxon>Aureimonas</taxon>
    </lineage>
</organism>
<dbReference type="CDD" id="cd09871">
    <property type="entry name" value="PIN_MtVapC28-VapC30-like"/>
    <property type="match status" value="1"/>
</dbReference>
<sequence>MIVVDTSALMAILLGEREADACMTMLEKTRSLTISTATAAEALIVANRRGVGAEMQRLSTGSISGSRHRLSTKRNAWQRPMPAGARVCIRRA</sequence>
<dbReference type="SUPFAM" id="SSF88723">
    <property type="entry name" value="PIN domain-like"/>
    <property type="match status" value="1"/>
</dbReference>
<dbReference type="Proteomes" id="UP000542776">
    <property type="component" value="Unassembled WGS sequence"/>
</dbReference>
<comment type="caution">
    <text evidence="2">The sequence shown here is derived from an EMBL/GenBank/DDBJ whole genome shotgun (WGS) entry which is preliminary data.</text>
</comment>
<keyword evidence="3" id="KW-1185">Reference proteome</keyword>
<dbReference type="Pfam" id="PF01850">
    <property type="entry name" value="PIN"/>
    <property type="match status" value="1"/>
</dbReference>
<proteinExistence type="predicted"/>
<dbReference type="EMBL" id="JACIEK010000012">
    <property type="protein sequence ID" value="MBB3999744.1"/>
    <property type="molecule type" value="Genomic_DNA"/>
</dbReference>
<dbReference type="InterPro" id="IPR002716">
    <property type="entry name" value="PIN_dom"/>
</dbReference>